<dbReference type="EMBL" id="CP049331">
    <property type="protein sequence ID" value="QIH43031.1"/>
    <property type="molecule type" value="Genomic_DNA"/>
</dbReference>
<keyword evidence="1" id="KW-0812">Transmembrane</keyword>
<proteinExistence type="predicted"/>
<gene>
    <name evidence="2" type="ORF">G5S32_14225</name>
</gene>
<dbReference type="Proteomes" id="UP000503003">
    <property type="component" value="Chromosome 1"/>
</dbReference>
<feature type="transmembrane region" description="Helical" evidence="1">
    <location>
        <begin position="6"/>
        <end position="24"/>
    </location>
</feature>
<evidence type="ECO:0000313" key="3">
    <source>
        <dbReference type="Proteomes" id="UP000503003"/>
    </source>
</evidence>
<sequence>MIGTVIIIGFLIANMLYVAYKLRADVTKKNFDKKILKEGKTLARAANVEYVKQQKVHAELAYRDFTNSVNSGAPNEVLATKAINAIQRLDWLRELEGSIDTLCLFIYVDLAERDVPLLKKVIAELDKEELPIITDVMQYNIDNI</sequence>
<name>A0A6G7CLM4_9VIBR</name>
<evidence type="ECO:0000256" key="1">
    <source>
        <dbReference type="SAM" id="Phobius"/>
    </source>
</evidence>
<organism evidence="2 3">
    <name type="scientific">Vibrio ziniensis</name>
    <dbReference type="NCBI Taxonomy" id="2711221"/>
    <lineage>
        <taxon>Bacteria</taxon>
        <taxon>Pseudomonadati</taxon>
        <taxon>Pseudomonadota</taxon>
        <taxon>Gammaproteobacteria</taxon>
        <taxon>Vibrionales</taxon>
        <taxon>Vibrionaceae</taxon>
        <taxon>Vibrio</taxon>
    </lineage>
</organism>
<keyword evidence="3" id="KW-1185">Reference proteome</keyword>
<keyword evidence="1" id="KW-0472">Membrane</keyword>
<dbReference type="KEGG" id="vzi:G5S32_14225"/>
<protein>
    <submittedName>
        <fullName evidence="2">Uncharacterized protein</fullName>
    </submittedName>
</protein>
<reference evidence="2 3" key="1">
    <citation type="submission" date="2020-02" db="EMBL/GenBank/DDBJ databases">
        <title>A complete genome of a marine bacterium Vibrio sp. ZWAL4003 isolated from the mangrove sediment with the ability to degrade polysaccharides.</title>
        <authorList>
            <person name="Wu J."/>
            <person name="Qu W."/>
            <person name="Zeng R."/>
        </authorList>
    </citation>
    <scope>NUCLEOTIDE SEQUENCE [LARGE SCALE GENOMIC DNA]</scope>
    <source>
        <strain evidence="2 3">ZWAL4003</strain>
    </source>
</reference>
<keyword evidence="1" id="KW-1133">Transmembrane helix</keyword>
<accession>A0A6G7CLM4</accession>
<dbReference type="RefSeq" id="WP_165312575.1">
    <property type="nucleotide sequence ID" value="NZ_CP049331.1"/>
</dbReference>
<evidence type="ECO:0000313" key="2">
    <source>
        <dbReference type="EMBL" id="QIH43031.1"/>
    </source>
</evidence>
<dbReference type="AlphaFoldDB" id="A0A6G7CLM4"/>